<evidence type="ECO:0000259" key="2">
    <source>
        <dbReference type="Pfam" id="PF14332"/>
    </source>
</evidence>
<reference evidence="3 5" key="1">
    <citation type="submission" date="2020-06" db="EMBL/GenBank/DDBJ databases">
        <title>Anoxygenic phototrophic Chloroflexota member uses a Type I reaction center.</title>
        <authorList>
            <person name="Tsuji J.M."/>
            <person name="Shaw N.A."/>
            <person name="Nagashima S."/>
            <person name="Venkiteswaran J."/>
            <person name="Schiff S.L."/>
            <person name="Hanada S."/>
            <person name="Tank M."/>
            <person name="Neufeld J.D."/>
        </authorList>
    </citation>
    <scope>NUCLEOTIDE SEQUENCE [LARGE SCALE GENOMIC DNA]</scope>
    <source>
        <strain evidence="3">L227-S17</strain>
    </source>
</reference>
<proteinExistence type="predicted"/>
<dbReference type="Proteomes" id="UP001431572">
    <property type="component" value="Chromosome 1"/>
</dbReference>
<dbReference type="AlphaFoldDB" id="A0A8T7M0C4"/>
<protein>
    <submittedName>
        <fullName evidence="3">DUF4388 domain-containing protein</fullName>
    </submittedName>
</protein>
<dbReference type="Pfam" id="PF14332">
    <property type="entry name" value="DUF4388"/>
    <property type="match status" value="1"/>
</dbReference>
<evidence type="ECO:0000313" key="5">
    <source>
        <dbReference type="Proteomes" id="UP000521676"/>
    </source>
</evidence>
<accession>A0A8T7M0C4</accession>
<name>A0A8T7M0C4_9CHLR</name>
<dbReference type="RefSeq" id="WP_341469011.1">
    <property type="nucleotide sequence ID" value="NZ_CP128399.1"/>
</dbReference>
<evidence type="ECO:0000313" key="4">
    <source>
        <dbReference type="EMBL" id="WJW67116.1"/>
    </source>
</evidence>
<organism evidence="3 5">
    <name type="scientific">Candidatus Chlorohelix allophototropha</name>
    <dbReference type="NCBI Taxonomy" id="3003348"/>
    <lineage>
        <taxon>Bacteria</taxon>
        <taxon>Bacillati</taxon>
        <taxon>Chloroflexota</taxon>
        <taxon>Chloroflexia</taxon>
        <taxon>Candidatus Chloroheliales</taxon>
        <taxon>Candidatus Chloroheliaceae</taxon>
        <taxon>Candidatus Chlorohelix</taxon>
    </lineage>
</organism>
<dbReference type="EMBL" id="JACATZ010000001">
    <property type="protein sequence ID" value="NWJ45240.1"/>
    <property type="molecule type" value="Genomic_DNA"/>
</dbReference>
<evidence type="ECO:0000313" key="6">
    <source>
        <dbReference type="Proteomes" id="UP001431572"/>
    </source>
</evidence>
<gene>
    <name evidence="3" type="ORF">HXX08_05105</name>
    <name evidence="4" type="ORF">OZ401_000370</name>
</gene>
<dbReference type="Proteomes" id="UP000521676">
    <property type="component" value="Unassembled WGS sequence"/>
</dbReference>
<dbReference type="PANTHER" id="PTHR36304:SF4">
    <property type="entry name" value="DUF4388 DOMAIN-CONTAINING PROTEIN"/>
    <property type="match status" value="1"/>
</dbReference>
<reference evidence="4" key="2">
    <citation type="journal article" date="2024" name="Nature">
        <title>Anoxygenic phototroph of the Chloroflexota uses a type I reaction centre.</title>
        <authorList>
            <person name="Tsuji J.M."/>
            <person name="Shaw N.A."/>
            <person name="Nagashima S."/>
            <person name="Venkiteswaran J.J."/>
            <person name="Schiff S.L."/>
            <person name="Watanabe T."/>
            <person name="Fukui M."/>
            <person name="Hanada S."/>
            <person name="Tank M."/>
            <person name="Neufeld J.D."/>
        </authorList>
    </citation>
    <scope>NUCLEOTIDE SEQUENCE</scope>
    <source>
        <strain evidence="4">L227-S17</strain>
    </source>
</reference>
<dbReference type="InterPro" id="IPR025497">
    <property type="entry name" value="PatA-like_N"/>
</dbReference>
<keyword evidence="6" id="KW-1185">Reference proteome</keyword>
<feature type="region of interest" description="Disordered" evidence="1">
    <location>
        <begin position="120"/>
        <end position="139"/>
    </location>
</feature>
<dbReference type="PANTHER" id="PTHR36304">
    <property type="entry name" value="DOMAIN GTPASE-ACTIVATING PROTEIN, PUTATIVE-RELATED-RELATED"/>
    <property type="match status" value="1"/>
</dbReference>
<sequence length="233" mass="25945">MASGRSTALYGQLQVFTLNTILSALNLQKVTGHLTLAQYDRYAQILIKDGEVVDAWSETERGLNALLPLFGWEEGFFSFDLLPVETRTINISLPVLQVRSAVYMEEQKATKLAQATPIAPQQLPPQPQTQKPNPQQAPPVIASLKSEPITSQPRSKFTREIPGPDYILGVNQDSDNDVTILPQHWGILRHLVSGPRTVAEMAELTGMNLEVFVDTATQLVRGRMLRVYSPQQR</sequence>
<feature type="domain" description="PatA-like N-terminal" evidence="2">
    <location>
        <begin position="11"/>
        <end position="98"/>
    </location>
</feature>
<evidence type="ECO:0000256" key="1">
    <source>
        <dbReference type="SAM" id="MobiDB-lite"/>
    </source>
</evidence>
<evidence type="ECO:0000313" key="3">
    <source>
        <dbReference type="EMBL" id="NWJ45240.1"/>
    </source>
</evidence>
<dbReference type="EMBL" id="CP128399">
    <property type="protein sequence ID" value="WJW67116.1"/>
    <property type="molecule type" value="Genomic_DNA"/>
</dbReference>